<evidence type="ECO:0000313" key="2">
    <source>
        <dbReference type="EMBL" id="KAK2022578.1"/>
    </source>
</evidence>
<evidence type="ECO:0000313" key="3">
    <source>
        <dbReference type="Proteomes" id="UP001232148"/>
    </source>
</evidence>
<dbReference type="Gene3D" id="3.40.395.10">
    <property type="entry name" value="Adenoviral Proteinase, Chain A"/>
    <property type="match status" value="1"/>
</dbReference>
<sequence length="734" mass="79648">MSTVRHHQHGAATPTYMVGIVAIAASIDPVAAPIDTAAAIEAKSAPRPDSRQTETPCAASPSSNARYSDFMASVAMIPPETKGRELKTNLDELFSDYNPSVSSHVRTDFVADAKKLQTATKLVRKDLSEEGLDRLSANVNQRRQKNTPNLLRRAHTRLQQHVESPTLIDGTAIEAINLGSCECLLRILNLYKTKFPNQSVDDLWHAHNGILHGIAYTKRALETALKRLRDVDITDNAEDGSNSGFIDDGAALNPGSAIDNQADGNDDTDNADYADNMDPGGNISPGEQHTTSSTGHSYVLGTLAGPSVPVPPPPASEQGNEGGRATGPRSRGRAASVDEPTEDRRPPNPSLINKGQADPVELEPPPKRRCREGSHHSTRMTAGLAALDLARLTSHQCLNADIVNTAIGLIVALCPLSVHHIDSDLADGQMTSLSPDVLARLPKYPDGGLVAAPLHLPDSHHWILAIASAGKVHVLDSFATRSPELVAKALHLRRLICVAPESEDVRQEAESVIEHLDCHQQDNNVDCGVAVIVNMCRLVAGQAHFNVPMDFALWRCIIASLPDPARNTRVINREVFSPLSAMDVELPHHHRLPMMPISLAECAAWYQAQASHLEAFRVSITSKVAPLLDKCKALASALQDAEDMGVFSDEVSDAVTRYRSLINEVKHMPFQDAGSLACLEKKLSWLQSLQESRQTAQDHLGRTLMFIREDRIWLKQLEDSALGINRALGLSDDG</sequence>
<protein>
    <submittedName>
        <fullName evidence="2">Uncharacterized protein</fullName>
    </submittedName>
</protein>
<name>A0AAD9H581_9PEZI</name>
<dbReference type="EMBL" id="MU843036">
    <property type="protein sequence ID" value="KAK2022578.1"/>
    <property type="molecule type" value="Genomic_DNA"/>
</dbReference>
<dbReference type="Proteomes" id="UP001232148">
    <property type="component" value="Unassembled WGS sequence"/>
</dbReference>
<proteinExistence type="predicted"/>
<comment type="caution">
    <text evidence="2">The sequence shown here is derived from an EMBL/GenBank/DDBJ whole genome shotgun (WGS) entry which is preliminary data.</text>
</comment>
<feature type="region of interest" description="Disordered" evidence="1">
    <location>
        <begin position="235"/>
        <end position="377"/>
    </location>
</feature>
<evidence type="ECO:0000256" key="1">
    <source>
        <dbReference type="SAM" id="MobiDB-lite"/>
    </source>
</evidence>
<feature type="region of interest" description="Disordered" evidence="1">
    <location>
        <begin position="42"/>
        <end position="64"/>
    </location>
</feature>
<accession>A0AAD9H581</accession>
<feature type="compositionally biased region" description="Polar residues" evidence="1">
    <location>
        <begin position="285"/>
        <end position="296"/>
    </location>
</feature>
<dbReference type="SUPFAM" id="SSF54001">
    <property type="entry name" value="Cysteine proteinases"/>
    <property type="match status" value="1"/>
</dbReference>
<dbReference type="InterPro" id="IPR038765">
    <property type="entry name" value="Papain-like_cys_pep_sf"/>
</dbReference>
<reference evidence="2" key="1">
    <citation type="submission" date="2021-06" db="EMBL/GenBank/DDBJ databases">
        <title>Comparative genomics, transcriptomics and evolutionary studies reveal genomic signatures of adaptation to plant cell wall in hemibiotrophic fungi.</title>
        <authorList>
            <consortium name="DOE Joint Genome Institute"/>
            <person name="Baroncelli R."/>
            <person name="Diaz J.F."/>
            <person name="Benocci T."/>
            <person name="Peng M."/>
            <person name="Battaglia E."/>
            <person name="Haridas S."/>
            <person name="Andreopoulos W."/>
            <person name="Labutti K."/>
            <person name="Pangilinan J."/>
            <person name="Floch G.L."/>
            <person name="Makela M.R."/>
            <person name="Henrissat B."/>
            <person name="Grigoriev I.V."/>
            <person name="Crouch J.A."/>
            <person name="De Vries R.P."/>
            <person name="Sukno S.A."/>
            <person name="Thon M.R."/>
        </authorList>
    </citation>
    <scope>NUCLEOTIDE SEQUENCE</scope>
    <source>
        <strain evidence="2">MAFF235873</strain>
    </source>
</reference>
<organism evidence="2 3">
    <name type="scientific">Colletotrichum zoysiae</name>
    <dbReference type="NCBI Taxonomy" id="1216348"/>
    <lineage>
        <taxon>Eukaryota</taxon>
        <taxon>Fungi</taxon>
        <taxon>Dikarya</taxon>
        <taxon>Ascomycota</taxon>
        <taxon>Pezizomycotina</taxon>
        <taxon>Sordariomycetes</taxon>
        <taxon>Hypocreomycetidae</taxon>
        <taxon>Glomerellales</taxon>
        <taxon>Glomerellaceae</taxon>
        <taxon>Colletotrichum</taxon>
        <taxon>Colletotrichum graminicola species complex</taxon>
    </lineage>
</organism>
<keyword evidence="3" id="KW-1185">Reference proteome</keyword>
<gene>
    <name evidence="2" type="ORF">LX32DRAFT_687077</name>
</gene>
<dbReference type="AlphaFoldDB" id="A0AAD9H581"/>